<dbReference type="SMART" id="SM01117">
    <property type="entry name" value="Cyt-b5"/>
    <property type="match status" value="1"/>
</dbReference>
<keyword evidence="4" id="KW-0472">Membrane</keyword>
<evidence type="ECO:0000259" key="5">
    <source>
        <dbReference type="PROSITE" id="PS50255"/>
    </source>
</evidence>
<organism evidence="6 7">
    <name type="scientific">Ceratosolen solmsi marchali</name>
    <dbReference type="NCBI Taxonomy" id="326594"/>
    <lineage>
        <taxon>Eukaryota</taxon>
        <taxon>Metazoa</taxon>
        <taxon>Ecdysozoa</taxon>
        <taxon>Arthropoda</taxon>
        <taxon>Hexapoda</taxon>
        <taxon>Insecta</taxon>
        <taxon>Pterygota</taxon>
        <taxon>Neoptera</taxon>
        <taxon>Endopterygota</taxon>
        <taxon>Hymenoptera</taxon>
        <taxon>Apocrita</taxon>
        <taxon>Proctotrupomorpha</taxon>
        <taxon>Chalcidoidea</taxon>
        <taxon>Agaonidae</taxon>
        <taxon>Agaoninae</taxon>
        <taxon>Ceratosolen</taxon>
    </lineage>
</organism>
<dbReference type="Gene3D" id="3.10.120.10">
    <property type="entry name" value="Cytochrome b5-like heme/steroid binding domain"/>
    <property type="match status" value="1"/>
</dbReference>
<dbReference type="PROSITE" id="PS50255">
    <property type="entry name" value="CYTOCHROME_B5_2"/>
    <property type="match status" value="1"/>
</dbReference>
<reference evidence="7" key="1">
    <citation type="submission" date="2025-08" db="UniProtKB">
        <authorList>
            <consortium name="RefSeq"/>
        </authorList>
    </citation>
    <scope>IDENTIFICATION</scope>
</reference>
<dbReference type="AlphaFoldDB" id="A0AAJ6YXS7"/>
<dbReference type="InterPro" id="IPR036400">
    <property type="entry name" value="Cyt_B5-like_heme/steroid_sf"/>
</dbReference>
<dbReference type="SUPFAM" id="SSF55856">
    <property type="entry name" value="Cytochrome b5-like heme/steroid binding domain"/>
    <property type="match status" value="1"/>
</dbReference>
<feature type="transmembrane region" description="Helical" evidence="4">
    <location>
        <begin position="143"/>
        <end position="165"/>
    </location>
</feature>
<dbReference type="InterPro" id="IPR018506">
    <property type="entry name" value="Cyt_B5_heme-BS"/>
</dbReference>
<dbReference type="PANTHER" id="PTHR16740">
    <property type="entry name" value="CYTOCHROME B5-RELATED PROTEIN-RELATED"/>
    <property type="match status" value="1"/>
</dbReference>
<dbReference type="GO" id="GO:0046872">
    <property type="term" value="F:metal ion binding"/>
    <property type="evidence" value="ECO:0007669"/>
    <property type="project" value="UniProtKB-UniRule"/>
</dbReference>
<feature type="non-terminal residue" evidence="7">
    <location>
        <position position="418"/>
    </location>
</feature>
<dbReference type="CTD" id="35008"/>
<dbReference type="PANTHER" id="PTHR16740:SF1">
    <property type="entry name" value="CYTOCHROME B5-RELATED PROTEIN-RELATED"/>
    <property type="match status" value="1"/>
</dbReference>
<dbReference type="GO" id="GO:0006629">
    <property type="term" value="P:lipid metabolic process"/>
    <property type="evidence" value="ECO:0007669"/>
    <property type="project" value="InterPro"/>
</dbReference>
<protein>
    <submittedName>
        <fullName evidence="7">Cytochrome b5-related protein-like</fullName>
    </submittedName>
</protein>
<keyword evidence="2 4" id="KW-0479">Metal-binding</keyword>
<dbReference type="InterPro" id="IPR053100">
    <property type="entry name" value="Cytochrome_b5-related"/>
</dbReference>
<dbReference type="InterPro" id="IPR001199">
    <property type="entry name" value="Cyt_B5-like_heme/steroid-bd"/>
</dbReference>
<keyword evidence="1 4" id="KW-0349">Heme</keyword>
<dbReference type="PRINTS" id="PR00363">
    <property type="entry name" value="CYTOCHROMEB5"/>
</dbReference>
<dbReference type="RefSeq" id="XP_011506370.1">
    <property type="nucleotide sequence ID" value="XM_011508068.1"/>
</dbReference>
<dbReference type="Pfam" id="PF00173">
    <property type="entry name" value="Cyt-b5"/>
    <property type="match status" value="1"/>
</dbReference>
<evidence type="ECO:0000313" key="6">
    <source>
        <dbReference type="Proteomes" id="UP000695007"/>
    </source>
</evidence>
<name>A0AAJ6YXS7_9HYME</name>
<feature type="transmembrane region" description="Helical" evidence="4">
    <location>
        <begin position="221"/>
        <end position="241"/>
    </location>
</feature>
<proteinExistence type="inferred from homology"/>
<dbReference type="InterPro" id="IPR005804">
    <property type="entry name" value="FA_desaturase_dom"/>
</dbReference>
<keyword evidence="4" id="KW-1133">Transmembrane helix</keyword>
<keyword evidence="4" id="KW-0812">Transmembrane</keyword>
<dbReference type="GeneID" id="105368913"/>
<dbReference type="KEGG" id="csol:105368913"/>
<dbReference type="PROSITE" id="PS00191">
    <property type="entry name" value="CYTOCHROME_B5_1"/>
    <property type="match status" value="1"/>
</dbReference>
<feature type="domain" description="Cytochrome b5 heme-binding" evidence="5">
    <location>
        <begin position="22"/>
        <end position="98"/>
    </location>
</feature>
<sequence>MLKIKSTVPGLNYLPAEESFLKTPYNFLESRRKNDGAEGLWRIGNNLYDLEGFMKNHPGGSEWISMTKGTDITEAFQVHHISNAAENLLPKFYVREAKIPRTISYTFDSNGFYGTFKKRAQKVLKNIDYHNPNVRSKRIADSLFIVTILLAIAVAILRSWIVIIICDNFRMYYFDLSTMSSKDWRISHGLSHHLYPNTVWDMEIYNFEPFLIYLPCHYKSFLYRLMTIIMSPITFFGTFILTGIKRYYSVFVQWKTFEFRDCVPFFIPTLMSFFTPCIWEAVKLWILILLTSSFIFSFIGVTAAHHHPKIFHDGDICRKDLDWGLMELDAVRNRKVIDDSLYLTLTNFGSHGLHHLLPSVDHAYLELCLPIFYETCKEFDIDTEKINYWELIRGQYQQLMRLDSRFNSCDKINNNIVS</sequence>
<comment type="similarity">
    <text evidence="4">Belongs to the cytochrome b5 family.</text>
</comment>
<accession>A0AAJ6YXS7</accession>
<gene>
    <name evidence="7" type="primary">LOC105368913</name>
</gene>
<dbReference type="Proteomes" id="UP000695007">
    <property type="component" value="Unplaced"/>
</dbReference>
<feature type="transmembrane region" description="Helical" evidence="4">
    <location>
        <begin position="285"/>
        <end position="304"/>
    </location>
</feature>
<dbReference type="GO" id="GO:0020037">
    <property type="term" value="F:heme binding"/>
    <property type="evidence" value="ECO:0007669"/>
    <property type="project" value="UniProtKB-UniRule"/>
</dbReference>
<evidence type="ECO:0000256" key="4">
    <source>
        <dbReference type="RuleBase" id="RU362121"/>
    </source>
</evidence>
<evidence type="ECO:0000256" key="3">
    <source>
        <dbReference type="ARBA" id="ARBA00023004"/>
    </source>
</evidence>
<keyword evidence="3 4" id="KW-0408">Iron</keyword>
<evidence type="ECO:0000256" key="1">
    <source>
        <dbReference type="ARBA" id="ARBA00022617"/>
    </source>
</evidence>
<evidence type="ECO:0000313" key="7">
    <source>
        <dbReference type="RefSeq" id="XP_011506370.1"/>
    </source>
</evidence>
<keyword evidence="6" id="KW-1185">Reference proteome</keyword>
<dbReference type="Pfam" id="PF00487">
    <property type="entry name" value="FA_desaturase"/>
    <property type="match status" value="1"/>
</dbReference>
<evidence type="ECO:0000256" key="2">
    <source>
        <dbReference type="ARBA" id="ARBA00022723"/>
    </source>
</evidence>
<comment type="caution">
    <text evidence="4">Lacks conserved residue(s) required for the propagation of feature annotation.</text>
</comment>